<dbReference type="HOGENOM" id="CLU_021264_2_3_3"/>
<dbReference type="Gene3D" id="3.20.20.370">
    <property type="entry name" value="Glycoside hydrolase/deacetylase"/>
    <property type="match status" value="1"/>
</dbReference>
<dbReference type="PANTHER" id="PTHR10587">
    <property type="entry name" value="GLYCOSYL TRANSFERASE-RELATED"/>
    <property type="match status" value="1"/>
</dbReference>
<dbReference type="SUPFAM" id="SSF88713">
    <property type="entry name" value="Glycoside hydrolase/deacetylase"/>
    <property type="match status" value="1"/>
</dbReference>
<keyword evidence="1" id="KW-0472">Membrane</keyword>
<dbReference type="PROSITE" id="PS51677">
    <property type="entry name" value="NODB"/>
    <property type="match status" value="1"/>
</dbReference>
<reference evidence="3" key="1">
    <citation type="submission" date="2006-06" db="EMBL/GenBank/DDBJ databases">
        <title>Complete sequence of Trichodesmium erythraeum IMS101.</title>
        <authorList>
            <consortium name="US DOE Joint Genome Institute"/>
            <person name="Copeland A."/>
            <person name="Lucas S."/>
            <person name="Lapidus A."/>
            <person name="Barry K."/>
            <person name="Detter J.C."/>
            <person name="Glavina del Rio T."/>
            <person name="Hammon N."/>
            <person name="Israni S."/>
            <person name="Dalin E."/>
            <person name="Tice H."/>
            <person name="Pitluck S."/>
            <person name="Kiss H."/>
            <person name="Munk A.C."/>
            <person name="Brettin T."/>
            <person name="Bruce D."/>
            <person name="Han C."/>
            <person name="Tapia R."/>
            <person name="Gilna P."/>
            <person name="Schmutz J."/>
            <person name="Larimer F."/>
            <person name="Land M."/>
            <person name="Hauser L."/>
            <person name="Kyrpides N."/>
            <person name="Kim E."/>
            <person name="Richardson P."/>
        </authorList>
    </citation>
    <scope>NUCLEOTIDE SEQUENCE [LARGE SCALE GENOMIC DNA]</scope>
    <source>
        <strain evidence="3">IMS101</strain>
    </source>
</reference>
<gene>
    <name evidence="3" type="ordered locus">Tery_2798</name>
</gene>
<dbReference type="EMBL" id="CP000393">
    <property type="protein sequence ID" value="ABG51974.1"/>
    <property type="molecule type" value="Genomic_DNA"/>
</dbReference>
<feature type="domain" description="NodB homology" evidence="2">
    <location>
        <begin position="114"/>
        <end position="295"/>
    </location>
</feature>
<protein>
    <submittedName>
        <fullName evidence="3">Polysaccharide deacetylase</fullName>
    </submittedName>
</protein>
<dbReference type="KEGG" id="ter:Tery_2798"/>
<dbReference type="STRING" id="203124.Tery_2798"/>
<accession>Q110V0</accession>
<keyword evidence="1" id="KW-1133">Transmembrane helix</keyword>
<evidence type="ECO:0000313" key="3">
    <source>
        <dbReference type="EMBL" id="ABG51974.1"/>
    </source>
</evidence>
<feature type="transmembrane region" description="Helical" evidence="1">
    <location>
        <begin position="12"/>
        <end position="30"/>
    </location>
</feature>
<dbReference type="CDD" id="cd10917">
    <property type="entry name" value="CE4_NodB_like_6s_7s"/>
    <property type="match status" value="1"/>
</dbReference>
<evidence type="ECO:0000259" key="2">
    <source>
        <dbReference type="PROSITE" id="PS51677"/>
    </source>
</evidence>
<organism evidence="3">
    <name type="scientific">Trichodesmium erythraeum (strain IMS101)</name>
    <dbReference type="NCBI Taxonomy" id="203124"/>
    <lineage>
        <taxon>Bacteria</taxon>
        <taxon>Bacillati</taxon>
        <taxon>Cyanobacteriota</taxon>
        <taxon>Cyanophyceae</taxon>
        <taxon>Oscillatoriophycideae</taxon>
        <taxon>Oscillatoriales</taxon>
        <taxon>Microcoleaceae</taxon>
        <taxon>Trichodesmium</taxon>
    </lineage>
</organism>
<sequence length="321" mass="36167">MTNLDRLSKPGKPLTTIIAAGGSFLIGILIPDISAKLHLNTREIPPVTSSAINQQANSKENKLEITKISPILAKNIDTTRQKLRELELKIFQFSVPKRFQGKTVQNITLKNKQKVIALTFDDGPWKKTTEQILDILKTHNIKATFFVVGQYLNEHQEIGKKIVEAGHVIANHTWNHPDQKSKINQKRIESEIESTAKLIYQVTGKKTKLFRPPGGVLENGLADYVKERKHTVVLWSADSVDWYYRSAPEITKRVLNKASNGGIVLLHDGGGPRKHVVEALPKIISGLKKQGYEFVTIPELLTIKDRELNKQELAKQQNQNQ</sequence>
<proteinExistence type="predicted"/>
<dbReference type="InterPro" id="IPR050248">
    <property type="entry name" value="Polysacc_deacetylase_ArnD"/>
</dbReference>
<dbReference type="RefSeq" id="WP_011612335.1">
    <property type="nucleotide sequence ID" value="NC_008312.1"/>
</dbReference>
<dbReference type="InterPro" id="IPR002509">
    <property type="entry name" value="NODB_dom"/>
</dbReference>
<dbReference type="InterPro" id="IPR011330">
    <property type="entry name" value="Glyco_hydro/deAcase_b/a-brl"/>
</dbReference>
<dbReference type="GO" id="GO:0016810">
    <property type="term" value="F:hydrolase activity, acting on carbon-nitrogen (but not peptide) bonds"/>
    <property type="evidence" value="ECO:0007669"/>
    <property type="project" value="InterPro"/>
</dbReference>
<dbReference type="AlphaFoldDB" id="Q110V0"/>
<dbReference type="Pfam" id="PF01522">
    <property type="entry name" value="Polysacc_deac_1"/>
    <property type="match status" value="1"/>
</dbReference>
<keyword evidence="1" id="KW-0812">Transmembrane</keyword>
<dbReference type="eggNOG" id="COG0726">
    <property type="taxonomic scope" value="Bacteria"/>
</dbReference>
<name>Q110V0_TRIEI</name>
<evidence type="ECO:0000256" key="1">
    <source>
        <dbReference type="SAM" id="Phobius"/>
    </source>
</evidence>
<dbReference type="GO" id="GO:0005975">
    <property type="term" value="P:carbohydrate metabolic process"/>
    <property type="evidence" value="ECO:0007669"/>
    <property type="project" value="InterPro"/>
</dbReference>
<dbReference type="OrthoDB" id="9806342at2"/>